<comment type="subcellular location">
    <subcellularLocation>
        <location evidence="1">Cytoplasm</location>
        <location evidence="1">Cytoskeleton</location>
        <location evidence="1">Cilium axoneme</location>
    </subcellularLocation>
</comment>
<feature type="compositionally biased region" description="Basic and acidic residues" evidence="11">
    <location>
        <begin position="383"/>
        <end position="399"/>
    </location>
</feature>
<dbReference type="EMBL" id="JH993105">
    <property type="protein sequence ID" value="EKX34637.1"/>
    <property type="molecule type" value="Genomic_DNA"/>
</dbReference>
<dbReference type="HOGENOM" id="CLU_607569_0_0_1"/>
<reference evidence="14" key="2">
    <citation type="submission" date="2012-11" db="EMBL/GenBank/DDBJ databases">
        <authorList>
            <person name="Kuo A."/>
            <person name="Curtis B.A."/>
            <person name="Tanifuji G."/>
            <person name="Burki F."/>
            <person name="Gruber A."/>
            <person name="Irimia M."/>
            <person name="Maruyama S."/>
            <person name="Arias M.C."/>
            <person name="Ball S.G."/>
            <person name="Gile G.H."/>
            <person name="Hirakawa Y."/>
            <person name="Hopkins J.F."/>
            <person name="Rensing S.A."/>
            <person name="Schmutz J."/>
            <person name="Symeonidi A."/>
            <person name="Elias M."/>
            <person name="Eveleigh R.J."/>
            <person name="Herman E.K."/>
            <person name="Klute M.J."/>
            <person name="Nakayama T."/>
            <person name="Obornik M."/>
            <person name="Reyes-Prieto A."/>
            <person name="Armbrust E.V."/>
            <person name="Aves S.J."/>
            <person name="Beiko R.G."/>
            <person name="Coutinho P."/>
            <person name="Dacks J.B."/>
            <person name="Durnford D.G."/>
            <person name="Fast N.M."/>
            <person name="Green B.R."/>
            <person name="Grisdale C."/>
            <person name="Hempe F."/>
            <person name="Henrissat B."/>
            <person name="Hoppner M.P."/>
            <person name="Ishida K.-I."/>
            <person name="Kim E."/>
            <person name="Koreny L."/>
            <person name="Kroth P.G."/>
            <person name="Liu Y."/>
            <person name="Malik S.-B."/>
            <person name="Maier U.G."/>
            <person name="McRose D."/>
            <person name="Mock T."/>
            <person name="Neilson J.A."/>
            <person name="Onodera N.T."/>
            <person name="Poole A.M."/>
            <person name="Pritham E.J."/>
            <person name="Richards T.A."/>
            <person name="Rocap G."/>
            <person name="Roy S.W."/>
            <person name="Sarai C."/>
            <person name="Schaack S."/>
            <person name="Shirato S."/>
            <person name="Slamovits C.H."/>
            <person name="Spencer D.F."/>
            <person name="Suzuki S."/>
            <person name="Worden A.Z."/>
            <person name="Zauner S."/>
            <person name="Barry K."/>
            <person name="Bell C."/>
            <person name="Bharti A.K."/>
            <person name="Crow J.A."/>
            <person name="Grimwood J."/>
            <person name="Kramer R."/>
            <person name="Lindquist E."/>
            <person name="Lucas S."/>
            <person name="Salamov A."/>
            <person name="McFadden G.I."/>
            <person name="Lane C.E."/>
            <person name="Keeling P.J."/>
            <person name="Gray M.W."/>
            <person name="Grigoriev I.V."/>
            <person name="Archibald J.M."/>
        </authorList>
    </citation>
    <scope>NUCLEOTIDE SEQUENCE</scope>
    <source>
        <strain evidence="14">CCMP2712</strain>
    </source>
</reference>
<dbReference type="Pfam" id="PF00400">
    <property type="entry name" value="WD40"/>
    <property type="match status" value="1"/>
</dbReference>
<evidence type="ECO:0000256" key="7">
    <source>
        <dbReference type="ARBA" id="ARBA00023017"/>
    </source>
</evidence>
<dbReference type="GeneID" id="17291393"/>
<dbReference type="GO" id="GO:0045504">
    <property type="term" value="F:dynein heavy chain binding"/>
    <property type="evidence" value="ECO:0007669"/>
    <property type="project" value="TreeGrafter"/>
</dbReference>
<evidence type="ECO:0000313" key="14">
    <source>
        <dbReference type="Proteomes" id="UP000011087"/>
    </source>
</evidence>
<keyword evidence="4" id="KW-0853">WD repeat</keyword>
<reference evidence="13" key="3">
    <citation type="submission" date="2015-06" db="UniProtKB">
        <authorList>
            <consortium name="EnsemblProtists"/>
        </authorList>
    </citation>
    <scope>IDENTIFICATION</scope>
</reference>
<dbReference type="EnsemblProtists" id="EKX34637">
    <property type="protein sequence ID" value="EKX34637"/>
    <property type="gene ID" value="GUITHDRAFT_119182"/>
</dbReference>
<accession>L1IEW6</accession>
<evidence type="ECO:0000256" key="8">
    <source>
        <dbReference type="ARBA" id="ARBA00023175"/>
    </source>
</evidence>
<dbReference type="AlphaFoldDB" id="L1IEW6"/>
<evidence type="ECO:0000256" key="4">
    <source>
        <dbReference type="ARBA" id="ARBA00022574"/>
    </source>
</evidence>
<keyword evidence="9" id="KW-0206">Cytoskeleton</keyword>
<dbReference type="Gene3D" id="2.130.10.10">
    <property type="entry name" value="YVTN repeat-like/Quinoprotein amine dehydrogenase"/>
    <property type="match status" value="1"/>
</dbReference>
<dbReference type="SMART" id="SM00320">
    <property type="entry name" value="WD40"/>
    <property type="match status" value="1"/>
</dbReference>
<dbReference type="InterPro" id="IPR001680">
    <property type="entry name" value="WD40_rpt"/>
</dbReference>
<dbReference type="GO" id="GO:0036158">
    <property type="term" value="P:outer dynein arm assembly"/>
    <property type="evidence" value="ECO:0007669"/>
    <property type="project" value="TreeGrafter"/>
</dbReference>
<comment type="similarity">
    <text evidence="2">Belongs to the dynein intermediate chain family.</text>
</comment>
<sequence>MEKGNFIMPPKSAPPKKPMRRESVSGEVGLKADKKKDDDAQSGFKEFTYKLDPSVEQMSTHFEMEGNLLHNESEEGKKILAEKAAKEEARRRAAENESLGAGEGYHDDKPHRNQFNFSDRACQTAAPPMRDREIFTQPPPSISFGNTVTLCEVFDAYTEDLERQKIAKERAAVAAKVSKNVQKTEEVMCLDFHPTHASLLAVGCYDGTVMIYDIRSKTNKPLFQSTVKTGKHTDPVWQVMWQQEDLSKNPNFFRSKNELQHTDVMELKLAGIVSEEGEEHEEASLVGLAGGCCIDFNSKSEHLFVVGTEEGRIHKCSKAYNSQIHVFDLAENKHEPMCDQKVVRKSKLTHLAFNPKHPILIVGDDHGGVLCLKFSPNLRKTEAQKRAEAMKNEGAEQVKKPPPKKKGGGEAAEDDDKKKQVNPAELEMEKLEKILGISSVEPVKNAPPAAA</sequence>
<dbReference type="Proteomes" id="UP000011087">
    <property type="component" value="Unassembled WGS sequence"/>
</dbReference>
<dbReference type="InterPro" id="IPR050687">
    <property type="entry name" value="Dynein_IC"/>
</dbReference>
<evidence type="ECO:0000256" key="6">
    <source>
        <dbReference type="ARBA" id="ARBA00022737"/>
    </source>
</evidence>
<keyword evidence="5" id="KW-0493">Microtubule</keyword>
<keyword evidence="6" id="KW-0677">Repeat</keyword>
<dbReference type="RefSeq" id="XP_005821617.1">
    <property type="nucleotide sequence ID" value="XM_005821560.1"/>
</dbReference>
<evidence type="ECO:0000256" key="9">
    <source>
        <dbReference type="ARBA" id="ARBA00023212"/>
    </source>
</evidence>
<feature type="region of interest" description="Disordered" evidence="11">
    <location>
        <begin position="1"/>
        <end position="42"/>
    </location>
</feature>
<dbReference type="PANTHER" id="PTHR12442:SF11">
    <property type="entry name" value="DYNEIN AXONEMAL INTERMEDIATE CHAIN 1"/>
    <property type="match status" value="1"/>
</dbReference>
<name>L1IEW6_GUITC</name>
<evidence type="ECO:0000256" key="1">
    <source>
        <dbReference type="ARBA" id="ARBA00004430"/>
    </source>
</evidence>
<evidence type="ECO:0000256" key="11">
    <source>
        <dbReference type="SAM" id="MobiDB-lite"/>
    </source>
</evidence>
<dbReference type="GO" id="GO:0045503">
    <property type="term" value="F:dynein light chain binding"/>
    <property type="evidence" value="ECO:0007669"/>
    <property type="project" value="TreeGrafter"/>
</dbReference>
<dbReference type="OrthoDB" id="10259804at2759"/>
<protein>
    <submittedName>
        <fullName evidence="12 13">Uncharacterized protein</fullName>
    </submittedName>
</protein>
<evidence type="ECO:0000256" key="2">
    <source>
        <dbReference type="ARBA" id="ARBA00011059"/>
    </source>
</evidence>
<dbReference type="GO" id="GO:0036157">
    <property type="term" value="C:outer dynein arm"/>
    <property type="evidence" value="ECO:0007669"/>
    <property type="project" value="TreeGrafter"/>
</dbReference>
<feature type="region of interest" description="Disordered" evidence="11">
    <location>
        <begin position="88"/>
        <end position="114"/>
    </location>
</feature>
<evidence type="ECO:0000256" key="5">
    <source>
        <dbReference type="ARBA" id="ARBA00022701"/>
    </source>
</evidence>
<dbReference type="InterPro" id="IPR036322">
    <property type="entry name" value="WD40_repeat_dom_sf"/>
</dbReference>
<dbReference type="SUPFAM" id="SSF50978">
    <property type="entry name" value="WD40 repeat-like"/>
    <property type="match status" value="1"/>
</dbReference>
<keyword evidence="7" id="KW-0243">Dynein</keyword>
<evidence type="ECO:0000256" key="3">
    <source>
        <dbReference type="ARBA" id="ARBA00022490"/>
    </source>
</evidence>
<dbReference type="InterPro" id="IPR015943">
    <property type="entry name" value="WD40/YVTN_repeat-like_dom_sf"/>
</dbReference>
<reference evidence="12 14" key="1">
    <citation type="journal article" date="2012" name="Nature">
        <title>Algal genomes reveal evolutionary mosaicism and the fate of nucleomorphs.</title>
        <authorList>
            <consortium name="DOE Joint Genome Institute"/>
            <person name="Curtis B.A."/>
            <person name="Tanifuji G."/>
            <person name="Burki F."/>
            <person name="Gruber A."/>
            <person name="Irimia M."/>
            <person name="Maruyama S."/>
            <person name="Arias M.C."/>
            <person name="Ball S.G."/>
            <person name="Gile G.H."/>
            <person name="Hirakawa Y."/>
            <person name="Hopkins J.F."/>
            <person name="Kuo A."/>
            <person name="Rensing S.A."/>
            <person name="Schmutz J."/>
            <person name="Symeonidi A."/>
            <person name="Elias M."/>
            <person name="Eveleigh R.J."/>
            <person name="Herman E.K."/>
            <person name="Klute M.J."/>
            <person name="Nakayama T."/>
            <person name="Obornik M."/>
            <person name="Reyes-Prieto A."/>
            <person name="Armbrust E.V."/>
            <person name="Aves S.J."/>
            <person name="Beiko R.G."/>
            <person name="Coutinho P."/>
            <person name="Dacks J.B."/>
            <person name="Durnford D.G."/>
            <person name="Fast N.M."/>
            <person name="Green B.R."/>
            <person name="Grisdale C.J."/>
            <person name="Hempel F."/>
            <person name="Henrissat B."/>
            <person name="Hoppner M.P."/>
            <person name="Ishida K."/>
            <person name="Kim E."/>
            <person name="Koreny L."/>
            <person name="Kroth P.G."/>
            <person name="Liu Y."/>
            <person name="Malik S.B."/>
            <person name="Maier U.G."/>
            <person name="McRose D."/>
            <person name="Mock T."/>
            <person name="Neilson J.A."/>
            <person name="Onodera N.T."/>
            <person name="Poole A.M."/>
            <person name="Pritham E.J."/>
            <person name="Richards T.A."/>
            <person name="Rocap G."/>
            <person name="Roy S.W."/>
            <person name="Sarai C."/>
            <person name="Schaack S."/>
            <person name="Shirato S."/>
            <person name="Slamovits C.H."/>
            <person name="Spencer D.F."/>
            <person name="Suzuki S."/>
            <person name="Worden A.Z."/>
            <person name="Zauner S."/>
            <person name="Barry K."/>
            <person name="Bell C."/>
            <person name="Bharti A.K."/>
            <person name="Crow J.A."/>
            <person name="Grimwood J."/>
            <person name="Kramer R."/>
            <person name="Lindquist E."/>
            <person name="Lucas S."/>
            <person name="Salamov A."/>
            <person name="McFadden G.I."/>
            <person name="Lane C.E."/>
            <person name="Keeling P.J."/>
            <person name="Gray M.W."/>
            <person name="Grigoriev I.V."/>
            <person name="Archibald J.M."/>
        </authorList>
    </citation>
    <scope>NUCLEOTIDE SEQUENCE</scope>
    <source>
        <strain evidence="12 14">CCMP2712</strain>
    </source>
</reference>
<dbReference type="GO" id="GO:0003341">
    <property type="term" value="P:cilium movement"/>
    <property type="evidence" value="ECO:0007669"/>
    <property type="project" value="TreeGrafter"/>
</dbReference>
<feature type="region of interest" description="Disordered" evidence="11">
    <location>
        <begin position="383"/>
        <end position="426"/>
    </location>
</feature>
<dbReference type="PaxDb" id="55529-EKX34637"/>
<organism evidence="12">
    <name type="scientific">Guillardia theta (strain CCMP2712)</name>
    <name type="common">Cryptophyte</name>
    <dbReference type="NCBI Taxonomy" id="905079"/>
    <lineage>
        <taxon>Eukaryota</taxon>
        <taxon>Cryptophyceae</taxon>
        <taxon>Pyrenomonadales</taxon>
        <taxon>Geminigeraceae</taxon>
        <taxon>Guillardia</taxon>
    </lineage>
</organism>
<dbReference type="PANTHER" id="PTHR12442">
    <property type="entry name" value="DYNEIN INTERMEDIATE CHAIN"/>
    <property type="match status" value="1"/>
</dbReference>
<keyword evidence="10" id="KW-0966">Cell projection</keyword>
<dbReference type="GO" id="GO:0005874">
    <property type="term" value="C:microtubule"/>
    <property type="evidence" value="ECO:0007669"/>
    <property type="project" value="UniProtKB-KW"/>
</dbReference>
<evidence type="ECO:0000256" key="10">
    <source>
        <dbReference type="ARBA" id="ARBA00023273"/>
    </source>
</evidence>
<keyword evidence="3" id="KW-0963">Cytoplasm</keyword>
<keyword evidence="8" id="KW-0505">Motor protein</keyword>
<dbReference type="eggNOG" id="KOG1587">
    <property type="taxonomic scope" value="Eukaryota"/>
</dbReference>
<dbReference type="STRING" id="905079.L1IEW6"/>
<feature type="compositionally biased region" description="Basic and acidic residues" evidence="11">
    <location>
        <begin position="20"/>
        <end position="39"/>
    </location>
</feature>
<evidence type="ECO:0000313" key="12">
    <source>
        <dbReference type="EMBL" id="EKX34637.1"/>
    </source>
</evidence>
<gene>
    <name evidence="12" type="ORF">GUITHDRAFT_119182</name>
</gene>
<dbReference type="KEGG" id="gtt:GUITHDRAFT_119182"/>
<proteinExistence type="inferred from homology"/>
<evidence type="ECO:0000313" key="13">
    <source>
        <dbReference type="EnsemblProtists" id="EKX34637"/>
    </source>
</evidence>
<keyword evidence="14" id="KW-1185">Reference proteome</keyword>